<dbReference type="OrthoDB" id="3265338at2"/>
<evidence type="ECO:0000256" key="1">
    <source>
        <dbReference type="SAM" id="SignalP"/>
    </source>
</evidence>
<dbReference type="STRING" id="39495.SAMN02745111_00701"/>
<feature type="signal peptide" evidence="1">
    <location>
        <begin position="1"/>
        <end position="26"/>
    </location>
</feature>
<keyword evidence="1" id="KW-0732">Signal</keyword>
<feature type="chain" id="PRO_5038620597" description="DUF5050 domain-containing protein" evidence="1">
    <location>
        <begin position="27"/>
        <end position="288"/>
    </location>
</feature>
<evidence type="ECO:0000313" key="2">
    <source>
        <dbReference type="EMBL" id="SKA62789.1"/>
    </source>
</evidence>
<proteinExistence type="predicted"/>
<evidence type="ECO:0008006" key="4">
    <source>
        <dbReference type="Google" id="ProtNLM"/>
    </source>
</evidence>
<protein>
    <recommendedName>
        <fullName evidence="4">DUF5050 domain-containing protein</fullName>
    </recommendedName>
</protein>
<evidence type="ECO:0000313" key="3">
    <source>
        <dbReference type="Proteomes" id="UP000190814"/>
    </source>
</evidence>
<organism evidence="2 3">
    <name type="scientific">Eubacterium uniforme</name>
    <dbReference type="NCBI Taxonomy" id="39495"/>
    <lineage>
        <taxon>Bacteria</taxon>
        <taxon>Bacillati</taxon>
        <taxon>Bacillota</taxon>
        <taxon>Clostridia</taxon>
        <taxon>Eubacteriales</taxon>
        <taxon>Eubacteriaceae</taxon>
        <taxon>Eubacterium</taxon>
    </lineage>
</organism>
<reference evidence="2 3" key="1">
    <citation type="submission" date="2017-02" db="EMBL/GenBank/DDBJ databases">
        <authorList>
            <person name="Peterson S.W."/>
        </authorList>
    </citation>
    <scope>NUCLEOTIDE SEQUENCE [LARGE SCALE GENOMIC DNA]</scope>
    <source>
        <strain evidence="2 3">ATCC 35992</strain>
    </source>
</reference>
<dbReference type="EMBL" id="FUXZ01000004">
    <property type="protein sequence ID" value="SKA62789.1"/>
    <property type="molecule type" value="Genomic_DNA"/>
</dbReference>
<gene>
    <name evidence="2" type="ORF">SAMN02745111_00701</name>
</gene>
<name>A0A1T4VCT7_9FIRM</name>
<dbReference type="AlphaFoldDB" id="A0A1T4VCT7"/>
<dbReference type="RefSeq" id="WP_078765591.1">
    <property type="nucleotide sequence ID" value="NZ_FUXZ01000004.1"/>
</dbReference>
<keyword evidence="3" id="KW-1185">Reference proteome</keyword>
<dbReference type="Proteomes" id="UP000190814">
    <property type="component" value="Unassembled WGS sequence"/>
</dbReference>
<accession>A0A1T4VCT7</accession>
<dbReference type="SUPFAM" id="SSF82171">
    <property type="entry name" value="DPP6 N-terminal domain-like"/>
    <property type="match status" value="1"/>
</dbReference>
<sequence>MKKTVNEGKGIVLGMAALMLAGTVFAGGATSVEAKTNGANKATKKSSSYVRIFDDEYKEDDVVNIGEYTFAVDGTKVMLKSKDAKEYEQTDIDTTAVTNGKVVYFTKGLKLKKLTLRTMKIKNVASIKRTKKNDKNTPDCAYISSAYGNQIFVTRNSWGSWKEDTFSYNMKSGKVKKLFKGEIVNADGKYVVVYKDFGSDVHTSRYDIYKVSKNKIKKVKRLAKKGLFFGEIKGKLYYAEYTNDSFEKGVFYRCDVDGKNIEELAVVDDILSDVTEHSYMLGMKKIKY</sequence>